<protein>
    <recommendedName>
        <fullName evidence="3">DDHD domain-containing protein</fullName>
    </recommendedName>
</protein>
<organism evidence="4 5">
    <name type="scientific">Carpinus fangiana</name>
    <dbReference type="NCBI Taxonomy" id="176857"/>
    <lineage>
        <taxon>Eukaryota</taxon>
        <taxon>Viridiplantae</taxon>
        <taxon>Streptophyta</taxon>
        <taxon>Embryophyta</taxon>
        <taxon>Tracheophyta</taxon>
        <taxon>Spermatophyta</taxon>
        <taxon>Magnoliopsida</taxon>
        <taxon>eudicotyledons</taxon>
        <taxon>Gunneridae</taxon>
        <taxon>Pentapetalae</taxon>
        <taxon>rosids</taxon>
        <taxon>fabids</taxon>
        <taxon>Fagales</taxon>
        <taxon>Betulaceae</taxon>
        <taxon>Carpinus</taxon>
    </lineage>
</organism>
<dbReference type="OrthoDB" id="431378at2759"/>
<dbReference type="InterPro" id="IPR004177">
    <property type="entry name" value="DDHD_dom"/>
</dbReference>
<feature type="region of interest" description="Disordered" evidence="2">
    <location>
        <begin position="897"/>
        <end position="922"/>
    </location>
</feature>
<evidence type="ECO:0000313" key="4">
    <source>
        <dbReference type="EMBL" id="KAE8022269.1"/>
    </source>
</evidence>
<dbReference type="GO" id="GO:0005737">
    <property type="term" value="C:cytoplasm"/>
    <property type="evidence" value="ECO:0007669"/>
    <property type="project" value="TreeGrafter"/>
</dbReference>
<feature type="compositionally biased region" description="Basic and acidic residues" evidence="2">
    <location>
        <begin position="301"/>
        <end position="310"/>
    </location>
</feature>
<sequence length="950" mass="107356">MAGSKASPELVSGAIGTSGDEETSPDLLKNTPSNIARLEDEIEHCKGRQKYLAQTRSPSDGGDVRWYFCKVPLAENELSASVPCTEIVGKSDYFRFGMRDSLAIEASFLQREEELLSSWWKEYAECSEGPMGRPSSSKMMDKQQSVSSSEGARSAQLYDVEEERVGVPVKGGLYEVDLAWRHCFPVYWYGENRRVLRGHWFARKGGLDWLPLREDVAEQLEIAYRTQVWHRRTFQPSGLFAARVDLQGSTLGLHALFTGEDDTWEAWLNVDASGFSSVIGLSRNGIKLRRGYSTSHSPKPSQEELRQQKEEEMDDYCSQVPVQHLVFMVHGIGQRLEKSNLVDDVSNFRHITASLAERHLTSHQRITQRVLFIPCQWRKGLKLSGETAVEKITLDGVRGLRVTLSATVHDVLYYMSPIYCQDIINSVSHQLNRLYLRFLQRNPGYDGKVSIYGHSLGSVLSYDILCHQENLSSPFPMEWMYKEHDSNEESSPDMNKQSSPCNSLTKLEDKNSTVVNETEDRVDHFEDKMSAQTTLLVNEEGDSEDSSTIVGPVTSDFDELAAMSMDSNQAGGDKDVDKLFCDSSDILSPQRDGLGETTNMSSGLPIDGLEKMAEEVCDNQSNKNEAIKSLRQEIDSLRAKIAELEKQSGGDATLHHGNMEALATTAKQPIDEKLPPGQDDAPKSYTPYIKYTKLEFKVDTFFAVGSPLGVFLALRNIRIGIGKGMEYWGENINEEMPACRQMFNIFHPFDPVAYRIEPLVCEDYIGKRPVLIPYHKGGKRLHIGFQEFTEDLAARSQAIMGHIHSVRVKVLTVCQSRSTDNLEEEGEDSQEKEERSYGSLMMERLTGSEEGRLDHMLQDKTFEHPYLQALGAHTNYWRDCDTALFILKHLYRDIPEDISSPEEEGSSKERNSAGWSDQRETVDEELPLTFSDSFMVRNFSRKAKKALKKR</sequence>
<evidence type="ECO:0000259" key="3">
    <source>
        <dbReference type="PROSITE" id="PS51043"/>
    </source>
</evidence>
<evidence type="ECO:0000256" key="1">
    <source>
        <dbReference type="SAM" id="Coils"/>
    </source>
</evidence>
<dbReference type="EMBL" id="CM017323">
    <property type="protein sequence ID" value="KAE8022270.1"/>
    <property type="molecule type" value="Genomic_DNA"/>
</dbReference>
<feature type="compositionally biased region" description="Polar residues" evidence="2">
    <location>
        <begin position="134"/>
        <end position="151"/>
    </location>
</feature>
<dbReference type="GO" id="GO:0004620">
    <property type="term" value="F:phospholipase activity"/>
    <property type="evidence" value="ECO:0007669"/>
    <property type="project" value="TreeGrafter"/>
</dbReference>
<keyword evidence="5" id="KW-1185">Reference proteome</keyword>
<evidence type="ECO:0000256" key="2">
    <source>
        <dbReference type="SAM" id="MobiDB-lite"/>
    </source>
</evidence>
<dbReference type="PANTHER" id="PTHR23509:SF10">
    <property type="entry name" value="LD21067P"/>
    <property type="match status" value="1"/>
</dbReference>
<dbReference type="InterPro" id="IPR029058">
    <property type="entry name" value="AB_hydrolase_fold"/>
</dbReference>
<feature type="region of interest" description="Disordered" evidence="2">
    <location>
        <begin position="130"/>
        <end position="152"/>
    </location>
</feature>
<proteinExistence type="predicted"/>
<dbReference type="EMBL" id="CM017323">
    <property type="protein sequence ID" value="KAE8022269.1"/>
    <property type="molecule type" value="Genomic_DNA"/>
</dbReference>
<gene>
    <name evidence="4" type="ORF">FH972_008084</name>
</gene>
<name>A0A5N6QXK8_9ROSI</name>
<keyword evidence="1" id="KW-0175">Coiled coil</keyword>
<dbReference type="GO" id="GO:0046872">
    <property type="term" value="F:metal ion binding"/>
    <property type="evidence" value="ECO:0007669"/>
    <property type="project" value="InterPro"/>
</dbReference>
<dbReference type="PROSITE" id="PS51043">
    <property type="entry name" value="DDHD"/>
    <property type="match status" value="1"/>
</dbReference>
<dbReference type="SMART" id="SM01127">
    <property type="entry name" value="DDHD"/>
    <property type="match status" value="1"/>
</dbReference>
<feature type="compositionally biased region" description="Basic and acidic residues" evidence="2">
    <location>
        <begin position="905"/>
        <end position="921"/>
    </location>
</feature>
<feature type="region of interest" description="Disordered" evidence="2">
    <location>
        <begin position="1"/>
        <end position="31"/>
    </location>
</feature>
<reference evidence="4 5" key="1">
    <citation type="submission" date="2019-06" db="EMBL/GenBank/DDBJ databases">
        <title>A chromosomal-level reference genome of Carpinus fangiana (Coryloideae, Betulaceae).</title>
        <authorList>
            <person name="Yang X."/>
            <person name="Wang Z."/>
            <person name="Zhang L."/>
            <person name="Hao G."/>
            <person name="Liu J."/>
            <person name="Yang Y."/>
        </authorList>
    </citation>
    <scope>NUCLEOTIDE SEQUENCE [LARGE SCALE GENOMIC DNA]</scope>
    <source>
        <strain evidence="4">Cfa_2016G</strain>
        <tissue evidence="4">Leaf</tissue>
    </source>
</reference>
<dbReference type="Proteomes" id="UP000327013">
    <property type="component" value="Chromosome 3"/>
</dbReference>
<feature type="coiled-coil region" evidence="1">
    <location>
        <begin position="620"/>
        <end position="647"/>
    </location>
</feature>
<feature type="compositionally biased region" description="Polar residues" evidence="2">
    <location>
        <begin position="492"/>
        <end position="505"/>
    </location>
</feature>
<feature type="region of interest" description="Disordered" evidence="2">
    <location>
        <begin position="290"/>
        <end position="311"/>
    </location>
</feature>
<accession>A0A5N6QXK8</accession>
<feature type="region of interest" description="Disordered" evidence="2">
    <location>
        <begin position="484"/>
        <end position="505"/>
    </location>
</feature>
<evidence type="ECO:0000313" key="5">
    <source>
        <dbReference type="Proteomes" id="UP000327013"/>
    </source>
</evidence>
<feature type="domain" description="DDHD" evidence="3">
    <location>
        <begin position="694"/>
        <end position="892"/>
    </location>
</feature>
<dbReference type="SUPFAM" id="SSF53474">
    <property type="entry name" value="alpha/beta-Hydrolases"/>
    <property type="match status" value="1"/>
</dbReference>
<dbReference type="PANTHER" id="PTHR23509">
    <property type="entry name" value="PA-PL1 PHOSPHOLIPASE FAMILY"/>
    <property type="match status" value="1"/>
</dbReference>
<dbReference type="AlphaFoldDB" id="A0A5N6QXK8"/>
<dbReference type="Pfam" id="PF02862">
    <property type="entry name" value="DDHD"/>
    <property type="match status" value="1"/>
</dbReference>
<dbReference type="InterPro" id="IPR058055">
    <property type="entry name" value="PA-PLA1"/>
</dbReference>